<feature type="transmembrane region" description="Helical" evidence="1">
    <location>
        <begin position="182"/>
        <end position="200"/>
    </location>
</feature>
<dbReference type="PANTHER" id="PTHR22911">
    <property type="entry name" value="ACYL-MALONYL CONDENSING ENZYME-RELATED"/>
    <property type="match status" value="1"/>
</dbReference>
<comment type="caution">
    <text evidence="3">The sequence shown here is derived from an EMBL/GenBank/DDBJ whole genome shotgun (WGS) entry which is preliminary data.</text>
</comment>
<accession>A0A1J5T276</accession>
<dbReference type="Pfam" id="PF00892">
    <property type="entry name" value="EamA"/>
    <property type="match status" value="2"/>
</dbReference>
<organism evidence="3">
    <name type="scientific">mine drainage metagenome</name>
    <dbReference type="NCBI Taxonomy" id="410659"/>
    <lineage>
        <taxon>unclassified sequences</taxon>
        <taxon>metagenomes</taxon>
        <taxon>ecological metagenomes</taxon>
    </lineage>
</organism>
<feature type="domain" description="EamA" evidence="2">
    <location>
        <begin position="152"/>
        <end position="281"/>
    </location>
</feature>
<feature type="transmembrane region" description="Helical" evidence="1">
    <location>
        <begin position="98"/>
        <end position="116"/>
    </location>
</feature>
<protein>
    <submittedName>
        <fullName evidence="3">Aromatic amino acid exporter YddG</fullName>
    </submittedName>
</protein>
<feature type="transmembrane region" description="Helical" evidence="1">
    <location>
        <begin position="212"/>
        <end position="229"/>
    </location>
</feature>
<dbReference type="InterPro" id="IPR000620">
    <property type="entry name" value="EamA_dom"/>
</dbReference>
<dbReference type="EMBL" id="MLJW01000034">
    <property type="protein sequence ID" value="OIR07956.1"/>
    <property type="molecule type" value="Genomic_DNA"/>
</dbReference>
<dbReference type="SUPFAM" id="SSF103481">
    <property type="entry name" value="Multidrug resistance efflux transporter EmrE"/>
    <property type="match status" value="1"/>
</dbReference>
<feature type="transmembrane region" description="Helical" evidence="1">
    <location>
        <begin position="151"/>
        <end position="170"/>
    </location>
</feature>
<keyword evidence="1" id="KW-0472">Membrane</keyword>
<feature type="transmembrane region" description="Helical" evidence="1">
    <location>
        <begin position="241"/>
        <end position="260"/>
    </location>
</feature>
<evidence type="ECO:0000259" key="2">
    <source>
        <dbReference type="Pfam" id="PF00892"/>
    </source>
</evidence>
<reference evidence="3" key="1">
    <citation type="submission" date="2016-10" db="EMBL/GenBank/DDBJ databases">
        <title>Sequence of Gallionella enrichment culture.</title>
        <authorList>
            <person name="Poehlein A."/>
            <person name="Muehling M."/>
            <person name="Daniel R."/>
        </authorList>
    </citation>
    <scope>NUCLEOTIDE SEQUENCE</scope>
</reference>
<evidence type="ECO:0000313" key="3">
    <source>
        <dbReference type="EMBL" id="OIR07956.1"/>
    </source>
</evidence>
<evidence type="ECO:0000256" key="1">
    <source>
        <dbReference type="SAM" id="Phobius"/>
    </source>
</evidence>
<gene>
    <name evidence="3" type="primary">yddG_1</name>
    <name evidence="3" type="ORF">GALL_98190</name>
</gene>
<feature type="transmembrane region" description="Helical" evidence="1">
    <location>
        <begin position="123"/>
        <end position="139"/>
    </location>
</feature>
<dbReference type="InterPro" id="IPR037185">
    <property type="entry name" value="EmrE-like"/>
</dbReference>
<proteinExistence type="predicted"/>
<keyword evidence="1" id="KW-0812">Transmembrane</keyword>
<feature type="transmembrane region" description="Helical" evidence="1">
    <location>
        <begin position="266"/>
        <end position="287"/>
    </location>
</feature>
<dbReference type="AlphaFoldDB" id="A0A1J5T276"/>
<feature type="transmembrane region" description="Helical" evidence="1">
    <location>
        <begin position="66"/>
        <end position="86"/>
    </location>
</feature>
<name>A0A1J5T276_9ZZZZ</name>
<sequence>MFSSARATLIGALALLLWGTLAILTLWSGAVPPFQLVAMAFSLGFLIALVNWLVRGQAIWPRLKQPVGAWLLGVAGLFGYHFFYFLALRLAPPLEANLLNYLWPLLIVLFAALLPGEVLRPRHLLGALAGLAGAALLIVKSGGVRFEGRYALGYGAALACGVIWAGYSVLNRRYREVPSDAVGGFCAATALLALACHLAFEKTVWPEGWQWAAVLAMGLGPVGAAFFVWDLGCKHGNLRALGAMAYGVPLLSNGLLIAFGRGVLSWRVAAAAALIIGGAALGAGDLVRRRRRTGGESGPPAAA</sequence>
<feature type="transmembrane region" description="Helical" evidence="1">
    <location>
        <begin position="32"/>
        <end position="54"/>
    </location>
</feature>
<keyword evidence="1" id="KW-1133">Transmembrane helix</keyword>
<feature type="domain" description="EamA" evidence="2">
    <location>
        <begin position="9"/>
        <end position="138"/>
    </location>
</feature>
<dbReference type="GO" id="GO:0016020">
    <property type="term" value="C:membrane"/>
    <property type="evidence" value="ECO:0007669"/>
    <property type="project" value="InterPro"/>
</dbReference>
<dbReference type="PANTHER" id="PTHR22911:SF76">
    <property type="entry name" value="EAMA DOMAIN-CONTAINING PROTEIN"/>
    <property type="match status" value="1"/>
</dbReference>